<dbReference type="GO" id="GO:0003712">
    <property type="term" value="F:transcription coregulator activity"/>
    <property type="evidence" value="ECO:0007669"/>
    <property type="project" value="TreeGrafter"/>
</dbReference>
<dbReference type="FunFam" id="2.10.110.10:FF:000070">
    <property type="entry name" value="Four and a half LIM domains 3"/>
    <property type="match status" value="1"/>
</dbReference>
<proteinExistence type="predicted"/>
<dbReference type="FunFam" id="2.10.110.10:FF:000066">
    <property type="entry name" value="Four and a half LIM domains protein"/>
    <property type="match status" value="1"/>
</dbReference>
<keyword evidence="8" id="KW-1185">Reference proteome</keyword>
<keyword evidence="5 6" id="KW-0440">LIM domain</keyword>
<evidence type="ECO:0000256" key="1">
    <source>
        <dbReference type="ARBA" id="ARBA00022723"/>
    </source>
</evidence>
<dbReference type="RefSeq" id="XP_050557448.1">
    <property type="nucleotide sequence ID" value="XM_050701491.1"/>
</dbReference>
<organism evidence="8 9">
    <name type="scientific">Spodoptera frugiperda</name>
    <name type="common">Fall armyworm</name>
    <dbReference type="NCBI Taxonomy" id="7108"/>
    <lineage>
        <taxon>Eukaryota</taxon>
        <taxon>Metazoa</taxon>
        <taxon>Ecdysozoa</taxon>
        <taxon>Arthropoda</taxon>
        <taxon>Hexapoda</taxon>
        <taxon>Insecta</taxon>
        <taxon>Pterygota</taxon>
        <taxon>Neoptera</taxon>
        <taxon>Endopterygota</taxon>
        <taxon>Lepidoptera</taxon>
        <taxon>Glossata</taxon>
        <taxon>Ditrysia</taxon>
        <taxon>Noctuoidea</taxon>
        <taxon>Noctuidae</taxon>
        <taxon>Amphipyrinae</taxon>
        <taxon>Spodoptera</taxon>
    </lineage>
</organism>
<dbReference type="CDD" id="cd09421">
    <property type="entry name" value="LIM3_LIMPETin"/>
    <property type="match status" value="1"/>
</dbReference>
<feature type="domain" description="LIM zinc-binding" evidence="7">
    <location>
        <begin position="659"/>
        <end position="718"/>
    </location>
</feature>
<evidence type="ECO:0000256" key="4">
    <source>
        <dbReference type="ARBA" id="ARBA00022833"/>
    </source>
</evidence>
<dbReference type="Gene3D" id="2.10.110.10">
    <property type="entry name" value="Cysteine Rich Protein"/>
    <property type="match status" value="6"/>
</dbReference>
<dbReference type="CDD" id="cd09417">
    <property type="entry name" value="LIM2_LIMPETin_like"/>
    <property type="match status" value="1"/>
</dbReference>
<evidence type="ECO:0000256" key="3">
    <source>
        <dbReference type="ARBA" id="ARBA00022771"/>
    </source>
</evidence>
<dbReference type="InterPro" id="IPR010442">
    <property type="entry name" value="PET_domain"/>
</dbReference>
<feature type="domain" description="LIM zinc-binding" evidence="7">
    <location>
        <begin position="598"/>
        <end position="658"/>
    </location>
</feature>
<protein>
    <submittedName>
        <fullName evidence="9">Zinc finger protein 343 isoform X1</fullName>
    </submittedName>
</protein>
<reference evidence="9" key="1">
    <citation type="submission" date="2025-08" db="UniProtKB">
        <authorList>
            <consortium name="RefSeq"/>
        </authorList>
    </citation>
    <scope>IDENTIFICATION</scope>
    <source>
        <tissue evidence="9">Whole larval tissue</tissue>
    </source>
</reference>
<dbReference type="SMART" id="SM00132">
    <property type="entry name" value="LIM"/>
    <property type="match status" value="6"/>
</dbReference>
<dbReference type="GeneID" id="118261899"/>
<evidence type="ECO:0000256" key="5">
    <source>
        <dbReference type="ARBA" id="ARBA00023038"/>
    </source>
</evidence>
<dbReference type="Pfam" id="PF00412">
    <property type="entry name" value="LIM"/>
    <property type="match status" value="6"/>
</dbReference>
<keyword evidence="2" id="KW-0677">Repeat</keyword>
<evidence type="ECO:0000313" key="8">
    <source>
        <dbReference type="Proteomes" id="UP000829999"/>
    </source>
</evidence>
<dbReference type="AlphaFoldDB" id="A0A9R0E240"/>
<dbReference type="CDD" id="cd09432">
    <property type="entry name" value="LIM6_LIMPETin"/>
    <property type="match status" value="1"/>
</dbReference>
<evidence type="ECO:0000256" key="2">
    <source>
        <dbReference type="ARBA" id="ARBA00022737"/>
    </source>
</evidence>
<dbReference type="OrthoDB" id="274660at2759"/>
<evidence type="ECO:0000259" key="7">
    <source>
        <dbReference type="PROSITE" id="PS50023"/>
    </source>
</evidence>
<dbReference type="Proteomes" id="UP000829999">
    <property type="component" value="Chromosome 20"/>
</dbReference>
<name>A0A9R0E240_SPOFR</name>
<accession>A0A9R0E240</accession>
<feature type="domain" description="LIM zinc-binding" evidence="7">
    <location>
        <begin position="477"/>
        <end position="537"/>
    </location>
</feature>
<feature type="domain" description="LIM zinc-binding" evidence="7">
    <location>
        <begin position="412"/>
        <end position="476"/>
    </location>
</feature>
<dbReference type="GO" id="GO:0008270">
    <property type="term" value="F:zinc ion binding"/>
    <property type="evidence" value="ECO:0007669"/>
    <property type="project" value="UniProtKB-KW"/>
</dbReference>
<dbReference type="PANTHER" id="PTHR24205">
    <property type="entry name" value="FOUR AND A HALF LIM DOMAINS PROTEIN"/>
    <property type="match status" value="1"/>
</dbReference>
<dbReference type="CDD" id="cd09425">
    <property type="entry name" value="LIM4_LIMPETin"/>
    <property type="match status" value="1"/>
</dbReference>
<keyword evidence="3" id="KW-0863">Zinc-finger</keyword>
<dbReference type="PROSITE" id="PS00478">
    <property type="entry name" value="LIM_DOMAIN_1"/>
    <property type="match status" value="2"/>
</dbReference>
<dbReference type="CDD" id="cd09430">
    <property type="entry name" value="LIM5_LIMPETin"/>
    <property type="match status" value="1"/>
</dbReference>
<dbReference type="Pfam" id="PF06297">
    <property type="entry name" value="PET"/>
    <property type="match status" value="1"/>
</dbReference>
<dbReference type="FunFam" id="2.10.110.10:FF:000005">
    <property type="entry name" value="Testin isoform 1"/>
    <property type="match status" value="1"/>
</dbReference>
<dbReference type="PANTHER" id="PTHR24205:SF4">
    <property type="entry name" value="PROTEIN ESPINAS"/>
    <property type="match status" value="1"/>
</dbReference>
<dbReference type="InterPro" id="IPR001781">
    <property type="entry name" value="Znf_LIM"/>
</dbReference>
<keyword evidence="4 6" id="KW-0862">Zinc</keyword>
<evidence type="ECO:0000256" key="6">
    <source>
        <dbReference type="PROSITE-ProRule" id="PRU00125"/>
    </source>
</evidence>
<gene>
    <name evidence="9" type="primary">LOC118261899</name>
</gene>
<dbReference type="FunFam" id="2.10.110.10:FF:000013">
    <property type="entry name" value="Four and a half LIM domains 1"/>
    <property type="match status" value="1"/>
</dbReference>
<dbReference type="GO" id="GO:0005634">
    <property type="term" value="C:nucleus"/>
    <property type="evidence" value="ECO:0007669"/>
    <property type="project" value="TreeGrafter"/>
</dbReference>
<dbReference type="PROSITE" id="PS50023">
    <property type="entry name" value="LIM_DOMAIN_2"/>
    <property type="match status" value="5"/>
</dbReference>
<sequence>MNWKSGKILKSIKRFFATHFYRRSKKMYNMRRRRESVASVYRKTTKFLTSNTANFLKKKPNNKKNQILMEAVEDCDDNGEENVNNIDEAKTDDDDIGERDLDYYLGVRKRESYWRDPAGKEQIRKDYLVYHCGITEEDYDKNYKKTIVSKVSYVIQPRLKQVPFKIHRRRRRNGDTRDDSWREKTGIFKLFMRRDSENSMSDSYSECDSNEDKIPERLRSTNEDDMEDMIGYLNELDASGTDDKDEGVRIKEVSEGRPCDNCPELCPGFIPHAWRKTCKSCGCDRLKHSVYHEELGSVRDRLGLRESKLNHHSYDSPPGLTAKQTELYWSSLAERAPTGLGGATGPAAWRAWRTRALASQLPKQDLSLAHCRHIDENHRKQYEDFVAARNEIALDIGKFVSGVASQYHGASVDCAGCNKPIRSGSITVQAPRIGEEAYFHPTCFSCAECEELLVELAYCALDGRLFCVRHYAERLKPRCHACDELIFSGEYTKAMNKDWHSGHFCCWQCDESLTGQRYVLRDEHPYCIKCYESVFANGCEECNKTIGIDSKDLSYKDKHWHEACFLCAKCRVSLVDKQFGSKLDKIYCGNCYDAQFASRCDGCGEVFRAGTKKMEYKTRQWHEKCFCCVVCKNPIGTRSFIPREQEIYCAGCYEDKFATRCVKCNKIITQGGVTYKNEPWHRECFTCTNCNTSLAGQRFTSRDEKPYCAECFGELFAKRCTSCTKPITGIGGTRFISFEDRHWHNDCFICAQCKTSLVGKGFITDGPDIICPECAKQKLM</sequence>
<evidence type="ECO:0000313" key="9">
    <source>
        <dbReference type="RefSeq" id="XP_050557448.1"/>
    </source>
</evidence>
<keyword evidence="1 6" id="KW-0479">Metal-binding</keyword>
<dbReference type="GO" id="GO:0030018">
    <property type="term" value="C:Z disc"/>
    <property type="evidence" value="ECO:0007669"/>
    <property type="project" value="TreeGrafter"/>
</dbReference>
<feature type="domain" description="LIM zinc-binding" evidence="7">
    <location>
        <begin position="721"/>
        <end position="780"/>
    </location>
</feature>
<dbReference type="CTD" id="39889"/>
<dbReference type="SUPFAM" id="SSF57716">
    <property type="entry name" value="Glucocorticoid receptor-like (DNA-binding domain)"/>
    <property type="match status" value="6"/>
</dbReference>
<dbReference type="FunFam" id="2.10.110.10:FF:000081">
    <property type="entry name" value="Uncharacterized protein, isoform A"/>
    <property type="match status" value="1"/>
</dbReference>